<evidence type="ECO:0000313" key="2">
    <source>
        <dbReference type="Proteomes" id="UP001141259"/>
    </source>
</evidence>
<dbReference type="AlphaFoldDB" id="A0A9X3AIZ0"/>
<dbReference type="RefSeq" id="WP_259629203.1">
    <property type="nucleotide sequence ID" value="NZ_JANYMP010000036.1"/>
</dbReference>
<sequence length="50" mass="5861">MLRTEVDLLVRLLDTFTDGPMAEAWHDHRETITGYEALMRSDHRDRDSTS</sequence>
<reference evidence="1" key="1">
    <citation type="submission" date="2022-08" db="EMBL/GenBank/DDBJ databases">
        <authorList>
            <person name="Tistechok S."/>
            <person name="Samborskyy M."/>
            <person name="Roman I."/>
        </authorList>
    </citation>
    <scope>NUCLEOTIDE SEQUENCE</scope>
    <source>
        <strain evidence="1">DSM 103496</strain>
    </source>
</reference>
<keyword evidence="2" id="KW-1185">Reference proteome</keyword>
<comment type="caution">
    <text evidence="1">The sequence shown here is derived from an EMBL/GenBank/DDBJ whole genome shotgun (WGS) entry which is preliminary data.</text>
</comment>
<organism evidence="1 2">
    <name type="scientific">Umezawaea endophytica</name>
    <dbReference type="NCBI Taxonomy" id="1654476"/>
    <lineage>
        <taxon>Bacteria</taxon>
        <taxon>Bacillati</taxon>
        <taxon>Actinomycetota</taxon>
        <taxon>Actinomycetes</taxon>
        <taxon>Pseudonocardiales</taxon>
        <taxon>Pseudonocardiaceae</taxon>
        <taxon>Umezawaea</taxon>
    </lineage>
</organism>
<dbReference type="EMBL" id="JANYMP010000036">
    <property type="protein sequence ID" value="MCS7483752.1"/>
    <property type="molecule type" value="Genomic_DNA"/>
</dbReference>
<name>A0A9X3AIZ0_9PSEU</name>
<evidence type="ECO:0000313" key="1">
    <source>
        <dbReference type="EMBL" id="MCS7483752.1"/>
    </source>
</evidence>
<proteinExistence type="predicted"/>
<gene>
    <name evidence="1" type="ORF">NZH93_43525</name>
</gene>
<protein>
    <submittedName>
        <fullName evidence="1">Uncharacterized protein</fullName>
    </submittedName>
</protein>
<accession>A0A9X3AIZ0</accession>
<dbReference type="Proteomes" id="UP001141259">
    <property type="component" value="Unassembled WGS sequence"/>
</dbReference>